<reference evidence="6" key="3">
    <citation type="submission" date="2015-06" db="UniProtKB">
        <authorList>
            <consortium name="EnsemblMetazoa"/>
        </authorList>
    </citation>
    <scope>IDENTIFICATION</scope>
</reference>
<dbReference type="EMBL" id="KB292298">
    <property type="protein sequence ID" value="ELU17825.1"/>
    <property type="molecule type" value="Genomic_DNA"/>
</dbReference>
<evidence type="ECO:0000313" key="7">
    <source>
        <dbReference type="Proteomes" id="UP000014760"/>
    </source>
</evidence>
<sequence>MNELSSPAALDDILDAFNNPENALRLNEAKEAAGNDMLRMMQIVFPLTTQIQMEVITKYGFTGDGDGIIRFAQTLKLLEKQDAQVAELNSQLRSTIMPQMAAPEAPLCAPEPS</sequence>
<evidence type="ECO:0000313" key="5">
    <source>
        <dbReference type="EMBL" id="ELU17825.1"/>
    </source>
</evidence>
<organism evidence="5">
    <name type="scientific">Capitella teleta</name>
    <name type="common">Polychaete worm</name>
    <dbReference type="NCBI Taxonomy" id="283909"/>
    <lineage>
        <taxon>Eukaryota</taxon>
        <taxon>Metazoa</taxon>
        <taxon>Spiralia</taxon>
        <taxon>Lophotrochozoa</taxon>
        <taxon>Annelida</taxon>
        <taxon>Polychaeta</taxon>
        <taxon>Sedentaria</taxon>
        <taxon>Scolecida</taxon>
        <taxon>Capitellidae</taxon>
        <taxon>Capitella</taxon>
    </lineage>
</organism>
<reference evidence="7" key="1">
    <citation type="submission" date="2012-12" db="EMBL/GenBank/DDBJ databases">
        <authorList>
            <person name="Hellsten U."/>
            <person name="Grimwood J."/>
            <person name="Chapman J.A."/>
            <person name="Shapiro H."/>
            <person name="Aerts A."/>
            <person name="Otillar R.P."/>
            <person name="Terry A.Y."/>
            <person name="Boore J.L."/>
            <person name="Simakov O."/>
            <person name="Marletaz F."/>
            <person name="Cho S.-J."/>
            <person name="Edsinger-Gonzales E."/>
            <person name="Havlak P."/>
            <person name="Kuo D.-H."/>
            <person name="Larsson T."/>
            <person name="Lv J."/>
            <person name="Arendt D."/>
            <person name="Savage R."/>
            <person name="Osoegawa K."/>
            <person name="de Jong P."/>
            <person name="Lindberg D.R."/>
            <person name="Seaver E.C."/>
            <person name="Weisblat D.A."/>
            <person name="Putnam N.H."/>
            <person name="Grigoriev I.V."/>
            <person name="Rokhsar D.S."/>
        </authorList>
    </citation>
    <scope>NUCLEOTIDE SEQUENCE</scope>
    <source>
        <strain evidence="7">I ESC-2004</strain>
    </source>
</reference>
<dbReference type="PANTHER" id="PTHR13463">
    <property type="entry name" value="PROTEIN C10"/>
    <property type="match status" value="1"/>
</dbReference>
<dbReference type="OrthoDB" id="75738at2759"/>
<dbReference type="GO" id="GO:0005737">
    <property type="term" value="C:cytoplasm"/>
    <property type="evidence" value="ECO:0007669"/>
    <property type="project" value="UniProtKB-SubCell"/>
</dbReference>
<dbReference type="GO" id="GO:0009791">
    <property type="term" value="P:post-embryonic development"/>
    <property type="evidence" value="ECO:0007669"/>
    <property type="project" value="TreeGrafter"/>
</dbReference>
<name>R7VLR2_CAPTE</name>
<protein>
    <recommendedName>
        <fullName evidence="3">Protein C10</fullName>
    </recommendedName>
</protein>
<proteinExistence type="inferred from homology"/>
<comment type="similarity">
    <text evidence="2">Belongs to the UPF0456 family.</text>
</comment>
<dbReference type="Pfam" id="PF14974">
    <property type="entry name" value="P_C10"/>
    <property type="match status" value="1"/>
</dbReference>
<accession>R7VLR2</accession>
<dbReference type="AlphaFoldDB" id="R7VLR2"/>
<comment type="subcellular location">
    <subcellularLocation>
        <location evidence="1">Cytoplasm</location>
    </subcellularLocation>
</comment>
<dbReference type="FunCoup" id="R7VLR2">
    <property type="interactions" value="9"/>
</dbReference>
<dbReference type="InterPro" id="IPR026317">
    <property type="entry name" value="P_C10"/>
</dbReference>
<evidence type="ECO:0000313" key="6">
    <source>
        <dbReference type="EnsemblMetazoa" id="CapteP153318"/>
    </source>
</evidence>
<evidence type="ECO:0000256" key="3">
    <source>
        <dbReference type="ARBA" id="ARBA00020502"/>
    </source>
</evidence>
<dbReference type="EMBL" id="AMQN01003947">
    <property type="status" value="NOT_ANNOTATED_CDS"/>
    <property type="molecule type" value="Genomic_DNA"/>
</dbReference>
<dbReference type="PANTHER" id="PTHR13463:SF3">
    <property type="entry name" value="PROTEIN C10"/>
    <property type="match status" value="1"/>
</dbReference>
<dbReference type="HOGENOM" id="CLU_144250_0_0_1"/>
<dbReference type="Proteomes" id="UP000014760">
    <property type="component" value="Unassembled WGS sequence"/>
</dbReference>
<evidence type="ECO:0000256" key="2">
    <source>
        <dbReference type="ARBA" id="ARBA00007083"/>
    </source>
</evidence>
<keyword evidence="7" id="KW-1185">Reference proteome</keyword>
<evidence type="ECO:0000256" key="1">
    <source>
        <dbReference type="ARBA" id="ARBA00004496"/>
    </source>
</evidence>
<keyword evidence="4" id="KW-0963">Cytoplasm</keyword>
<reference evidence="5 7" key="2">
    <citation type="journal article" date="2013" name="Nature">
        <title>Insights into bilaterian evolution from three spiralian genomes.</title>
        <authorList>
            <person name="Simakov O."/>
            <person name="Marletaz F."/>
            <person name="Cho S.J."/>
            <person name="Edsinger-Gonzales E."/>
            <person name="Havlak P."/>
            <person name="Hellsten U."/>
            <person name="Kuo D.H."/>
            <person name="Larsson T."/>
            <person name="Lv J."/>
            <person name="Arendt D."/>
            <person name="Savage R."/>
            <person name="Osoegawa K."/>
            <person name="de Jong P."/>
            <person name="Grimwood J."/>
            <person name="Chapman J.A."/>
            <person name="Shapiro H."/>
            <person name="Aerts A."/>
            <person name="Otillar R.P."/>
            <person name="Terry A.Y."/>
            <person name="Boore J.L."/>
            <person name="Grigoriev I.V."/>
            <person name="Lindberg D.R."/>
            <person name="Seaver E.C."/>
            <person name="Weisblat D.A."/>
            <person name="Putnam N.H."/>
            <person name="Rokhsar D.S."/>
        </authorList>
    </citation>
    <scope>NUCLEOTIDE SEQUENCE</scope>
    <source>
        <strain evidence="5 7">I ESC-2004</strain>
    </source>
</reference>
<dbReference type="EnsemblMetazoa" id="CapteT153318">
    <property type="protein sequence ID" value="CapteP153318"/>
    <property type="gene ID" value="CapteG153318"/>
</dbReference>
<evidence type="ECO:0000256" key="4">
    <source>
        <dbReference type="ARBA" id="ARBA00022490"/>
    </source>
</evidence>
<dbReference type="OMA" id="PLVMQIQ"/>
<gene>
    <name evidence="5" type="ORF">CAPTEDRAFT_153318</name>
</gene>